<proteinExistence type="inferred from homology"/>
<dbReference type="InterPro" id="IPR036291">
    <property type="entry name" value="NAD(P)-bd_dom_sf"/>
</dbReference>
<evidence type="ECO:0000259" key="3">
    <source>
        <dbReference type="Pfam" id="PF01408"/>
    </source>
</evidence>
<evidence type="ECO:0000259" key="4">
    <source>
        <dbReference type="Pfam" id="PF22725"/>
    </source>
</evidence>
<accession>A0A1M5LPW5</accession>
<feature type="domain" description="Gfo/Idh/MocA-like oxidoreductase N-terminal" evidence="3">
    <location>
        <begin position="14"/>
        <end position="131"/>
    </location>
</feature>
<dbReference type="Gene3D" id="3.30.360.10">
    <property type="entry name" value="Dihydrodipicolinate Reductase, domain 2"/>
    <property type="match status" value="1"/>
</dbReference>
<dbReference type="EMBL" id="FQWB01000005">
    <property type="protein sequence ID" value="SHG66649.1"/>
    <property type="molecule type" value="Genomic_DNA"/>
</dbReference>
<comment type="similarity">
    <text evidence="1">Belongs to the Gfo/Idh/MocA family.</text>
</comment>
<sequence length="335" mass="37462">MVNKINSKMNKEKIKWGIIGLGNIAHQFAKDLMLVEEAELVAVASRNLGKAQEFAKNYDCKNAYDSYDAIMNDAEVDILYIATPHNSHAALTIKALQNNKKVLCEKPIALNYDDALQMINASKANNQFFMEAFWTRFNPSFREAFSKIKNGEIGEVKFINADFAFTADKLGGEGNRKTDIELGGGALLDIGVYPLFLSYVLLGIPAEILAKSIFHESGADLQTSMILQYENAQAVLHSSFVSKSNMTATINGTKGTINLNSLWHEAQSYTLVIDNKKEEHPLPTKGKGFTYEIEECHHCIKENRIESELWSHQNSLDLIKIVDEVRSQIGLEYSS</sequence>
<evidence type="ECO:0000313" key="5">
    <source>
        <dbReference type="EMBL" id="SHG66649.1"/>
    </source>
</evidence>
<name>A0A1M5LPW5_9FLAO</name>
<reference evidence="6" key="1">
    <citation type="submission" date="2016-11" db="EMBL/GenBank/DDBJ databases">
        <authorList>
            <person name="Varghese N."/>
            <person name="Submissions S."/>
        </authorList>
    </citation>
    <scope>NUCLEOTIDE SEQUENCE [LARGE SCALE GENOMIC DNA]</scope>
    <source>
        <strain evidence="6">DSM 19978</strain>
    </source>
</reference>
<dbReference type="SUPFAM" id="SSF55347">
    <property type="entry name" value="Glyceraldehyde-3-phosphate dehydrogenase-like, C-terminal domain"/>
    <property type="match status" value="1"/>
</dbReference>
<dbReference type="SUPFAM" id="SSF51735">
    <property type="entry name" value="NAD(P)-binding Rossmann-fold domains"/>
    <property type="match status" value="1"/>
</dbReference>
<dbReference type="GO" id="GO:0016491">
    <property type="term" value="F:oxidoreductase activity"/>
    <property type="evidence" value="ECO:0007669"/>
    <property type="project" value="UniProtKB-KW"/>
</dbReference>
<dbReference type="PANTHER" id="PTHR22604:SF105">
    <property type="entry name" value="TRANS-1,2-DIHYDROBENZENE-1,2-DIOL DEHYDROGENASE"/>
    <property type="match status" value="1"/>
</dbReference>
<dbReference type="Gene3D" id="3.40.50.720">
    <property type="entry name" value="NAD(P)-binding Rossmann-like Domain"/>
    <property type="match status" value="1"/>
</dbReference>
<organism evidence="5 6">
    <name type="scientific">Flavobacterium fluvii</name>
    <dbReference type="NCBI Taxonomy" id="468056"/>
    <lineage>
        <taxon>Bacteria</taxon>
        <taxon>Pseudomonadati</taxon>
        <taxon>Bacteroidota</taxon>
        <taxon>Flavobacteriia</taxon>
        <taxon>Flavobacteriales</taxon>
        <taxon>Flavobacteriaceae</taxon>
        <taxon>Flavobacterium</taxon>
    </lineage>
</organism>
<protein>
    <submittedName>
        <fullName evidence="5">Predicted dehydrogenase</fullName>
    </submittedName>
</protein>
<dbReference type="InterPro" id="IPR000683">
    <property type="entry name" value="Gfo/Idh/MocA-like_OxRdtase_N"/>
</dbReference>
<dbReference type="Proteomes" id="UP000184516">
    <property type="component" value="Unassembled WGS sequence"/>
</dbReference>
<dbReference type="STRING" id="468056.SAMN05443549_105280"/>
<dbReference type="InterPro" id="IPR055170">
    <property type="entry name" value="GFO_IDH_MocA-like_dom"/>
</dbReference>
<keyword evidence="6" id="KW-1185">Reference proteome</keyword>
<dbReference type="Pfam" id="PF01408">
    <property type="entry name" value="GFO_IDH_MocA"/>
    <property type="match status" value="1"/>
</dbReference>
<evidence type="ECO:0000256" key="1">
    <source>
        <dbReference type="ARBA" id="ARBA00010928"/>
    </source>
</evidence>
<evidence type="ECO:0000313" key="6">
    <source>
        <dbReference type="Proteomes" id="UP000184516"/>
    </source>
</evidence>
<dbReference type="Pfam" id="PF22725">
    <property type="entry name" value="GFO_IDH_MocA_C3"/>
    <property type="match status" value="1"/>
</dbReference>
<feature type="domain" description="GFO/IDH/MocA-like oxidoreductase" evidence="4">
    <location>
        <begin position="141"/>
        <end position="257"/>
    </location>
</feature>
<dbReference type="AlphaFoldDB" id="A0A1M5LPW5"/>
<keyword evidence="2" id="KW-0560">Oxidoreductase</keyword>
<dbReference type="InterPro" id="IPR050984">
    <property type="entry name" value="Gfo/Idh/MocA_domain"/>
</dbReference>
<gene>
    <name evidence="5" type="ORF">SAMN05443549_105280</name>
</gene>
<dbReference type="PANTHER" id="PTHR22604">
    <property type="entry name" value="OXIDOREDUCTASES"/>
    <property type="match status" value="1"/>
</dbReference>
<dbReference type="GO" id="GO:0000166">
    <property type="term" value="F:nucleotide binding"/>
    <property type="evidence" value="ECO:0007669"/>
    <property type="project" value="InterPro"/>
</dbReference>
<evidence type="ECO:0000256" key="2">
    <source>
        <dbReference type="ARBA" id="ARBA00023002"/>
    </source>
</evidence>